<sequence length="135" mass="15812">MIEETARNQPQFETDFRYAIVAGWLIIPALTILFNLVTVMYVILTFNPAHLGGYDLFIYITDFILVFFYLFTLYTWVKRKMILPKLMIAFYTIDVLLSLPLMFAGAAIDWITILFSAVWIGYFIRSRRVKATFVN</sequence>
<name>A0A443IQB4_9BACI</name>
<keyword evidence="3" id="KW-1185">Reference proteome</keyword>
<proteinExistence type="predicted"/>
<keyword evidence="1" id="KW-0812">Transmembrane</keyword>
<dbReference type="OrthoDB" id="9155572at2"/>
<evidence type="ECO:0000256" key="1">
    <source>
        <dbReference type="SAM" id="Phobius"/>
    </source>
</evidence>
<comment type="caution">
    <text evidence="2">The sequence shown here is derived from an EMBL/GenBank/DDBJ whole genome shotgun (WGS) entry which is preliminary data.</text>
</comment>
<protein>
    <submittedName>
        <fullName evidence="2">DUF2569 family protein</fullName>
    </submittedName>
</protein>
<dbReference type="Pfam" id="PF10754">
    <property type="entry name" value="DUF2569"/>
    <property type="match status" value="1"/>
</dbReference>
<organism evidence="2 3">
    <name type="scientific">Siminovitchia fortis</name>
    <dbReference type="NCBI Taxonomy" id="254758"/>
    <lineage>
        <taxon>Bacteria</taxon>
        <taxon>Bacillati</taxon>
        <taxon>Bacillota</taxon>
        <taxon>Bacilli</taxon>
        <taxon>Bacillales</taxon>
        <taxon>Bacillaceae</taxon>
        <taxon>Siminovitchia</taxon>
    </lineage>
</organism>
<dbReference type="InterPro" id="IPR019690">
    <property type="entry name" value="DUF2569"/>
</dbReference>
<dbReference type="EMBL" id="QYTU02000023">
    <property type="protein sequence ID" value="RWR08973.1"/>
    <property type="molecule type" value="Genomic_DNA"/>
</dbReference>
<keyword evidence="1" id="KW-1133">Transmembrane helix</keyword>
<feature type="transmembrane region" description="Helical" evidence="1">
    <location>
        <begin position="107"/>
        <end position="124"/>
    </location>
</feature>
<dbReference type="RefSeq" id="WP_120073574.1">
    <property type="nucleotide sequence ID" value="NZ_CP126113.1"/>
</dbReference>
<dbReference type="AlphaFoldDB" id="A0A443IQB4"/>
<dbReference type="Proteomes" id="UP000273811">
    <property type="component" value="Unassembled WGS sequence"/>
</dbReference>
<evidence type="ECO:0000313" key="3">
    <source>
        <dbReference type="Proteomes" id="UP000273811"/>
    </source>
</evidence>
<keyword evidence="1" id="KW-0472">Membrane</keyword>
<feature type="transmembrane region" description="Helical" evidence="1">
    <location>
        <begin position="21"/>
        <end position="44"/>
    </location>
</feature>
<reference evidence="2" key="1">
    <citation type="submission" date="2018-12" db="EMBL/GenBank/DDBJ databases">
        <authorList>
            <person name="Sun L."/>
            <person name="Chen Z."/>
        </authorList>
    </citation>
    <scope>NUCLEOTIDE SEQUENCE [LARGE SCALE GENOMIC DNA]</scope>
    <source>
        <strain evidence="2">DSM 16012</strain>
    </source>
</reference>
<evidence type="ECO:0000313" key="2">
    <source>
        <dbReference type="EMBL" id="RWR08973.1"/>
    </source>
</evidence>
<gene>
    <name evidence="2" type="ORF">D4N35_011200</name>
</gene>
<accession>A0A443IQB4</accession>
<feature type="transmembrane region" description="Helical" evidence="1">
    <location>
        <begin position="83"/>
        <end position="101"/>
    </location>
</feature>
<feature type="transmembrane region" description="Helical" evidence="1">
    <location>
        <begin position="56"/>
        <end position="76"/>
    </location>
</feature>